<dbReference type="Pfam" id="PF13948">
    <property type="entry name" value="DUF4215"/>
    <property type="match status" value="2"/>
</dbReference>
<keyword evidence="10" id="KW-1185">Reference proteome</keyword>
<dbReference type="InterPro" id="IPR050316">
    <property type="entry name" value="Tyrosinase/Hemocyanin"/>
</dbReference>
<evidence type="ECO:0000313" key="10">
    <source>
        <dbReference type="Proteomes" id="UP001165160"/>
    </source>
</evidence>
<evidence type="ECO:0000256" key="3">
    <source>
        <dbReference type="ARBA" id="ARBA00022737"/>
    </source>
</evidence>
<feature type="domain" description="Tyrosinase copper-binding" evidence="7">
    <location>
        <begin position="528"/>
        <end position="545"/>
    </location>
</feature>
<gene>
    <name evidence="9" type="ORF">TrVE_jg33</name>
</gene>
<evidence type="ECO:0000259" key="8">
    <source>
        <dbReference type="PROSITE" id="PS00498"/>
    </source>
</evidence>
<dbReference type="InterPro" id="IPR008922">
    <property type="entry name" value="Di-copper_centre_dom_sf"/>
</dbReference>
<keyword evidence="6" id="KW-0472">Membrane</keyword>
<keyword evidence="1" id="KW-0479">Metal-binding</keyword>
<evidence type="ECO:0000256" key="5">
    <source>
        <dbReference type="ARBA" id="ARBA00023157"/>
    </source>
</evidence>
<dbReference type="PRINTS" id="PR00092">
    <property type="entry name" value="TYROSINASE"/>
</dbReference>
<feature type="transmembrane region" description="Helical" evidence="6">
    <location>
        <begin position="28"/>
        <end position="52"/>
    </location>
</feature>
<protein>
    <recommendedName>
        <fullName evidence="7 8">Tyrosinase copper-binding domain-containing protein</fullName>
    </recommendedName>
</protein>
<dbReference type="Gene3D" id="1.10.1280.10">
    <property type="entry name" value="Di-copper center containing domain from catechol oxidase"/>
    <property type="match status" value="1"/>
</dbReference>
<dbReference type="PANTHER" id="PTHR11474:SF126">
    <property type="entry name" value="TYROSINASE-LIKE PROTEIN TYR-1-RELATED"/>
    <property type="match status" value="1"/>
</dbReference>
<dbReference type="GO" id="GO:0046872">
    <property type="term" value="F:metal ion binding"/>
    <property type="evidence" value="ECO:0007669"/>
    <property type="project" value="UniProtKB-KW"/>
</dbReference>
<sequence>MGKGDIDDEFGVGNIGLTTGKKKPMGNLAFGAWSVLLAVVFLAIGIVIGTFVDTSTLGFSEATGSEVENVDLTNEITTGDRRRVTEATAFGHVERHLLNHNTAYYDTISQLTVVKENGWAYSMNTASYHIKNDNGLVFYGINGEELEFPGDGKTTADWIIRNVVASAAVETFELSFGRRRMTEIDAGLRASERENISFEHQGRRSLSASEKLCSKSYASDCKTCIESQDSWCKSNSWDSSCSDGCEGPTQYMDKGCKEECAEAEIVSVKAKKTKEVDNKQPVDCVVGAWAVVTGSCAPITTGAPGGIAACYEKEKRTITTQPQHGGAQCPSEGNERLVTCTCDAVCGDGFLMEGEECDDGNTNSKDGCSTTCEIEPGWLCTKEDFDASECVNGKCECEVFGQGSCQKGTCLPVKGQVGDSAACTSDAHCRAAVCGDGIQTGIEQCDDGNTSSGDGCSSTCTIEAFHACEGGIGKITECEKMRVRKDYRDLSLAEKQLYIEAVNVLKDQGVYDLFVQTHAHLTNKDYAHGTSGFLPWHRKYLLEYENAIRSADPGGKYKDVTVPYWDWAEDTDLCSANGGCKTYDEKGAIFHPTTGMGGAGSFACSSHPHSGTIDCSDLPKDANGAEIAAYKTECESGTGTLPGCSGVDTWGSIGADAFSCSAKEEEEEGCKTIPANAVGCVRDGPFAGWMSPEFPDNKDTTNTCLTRGLNWNIESQGYLTGSQRLTQIITGQKDYGSNGGFRAYIESTPHANPHNLLGGHIRSFSSPADPLFFSHHAYIDKVWSMWQNCHDHDETDKNDLKSKEYRGTGGHDGLGVPLVFKFPGAASSSNACAKGDGNGACAACVHSNDGWCASNNWDQTCNNFCTGACSSSCGSSETTPGTALKPVAAGVNCPSCTQSYYQWDDATIAVKDFHSIHDLGYQKNSDGSDDLTRPNSYLYAPDQFDLKMKEQKGICDWTESAHHGKEWKAKGSGRRRTDTAEDREFFKAKPETGRRLKDNKIIDENGRELPGFSDKVRKLYAKHGEEPPARLLAAMHAPDGQNIEFCPFDTDGEWASDYNIIWLQDALGEWYPAYEQENFMNDQDSADVRFKCYCKDGKVWDLDGNVCISLMPDDAQVLATQDPDTKLILDYWLKLGDKLIEESDFVKDDDSITFSLDQMTAKECKLLYNEKSKIVRVDDVKQGTGKDVADFTNKAGRNAGPGSRATFLEGWGLSPCVGDSEEKCIEPGLADDPCDVSST</sequence>
<dbReference type="NCBIfam" id="TIGR02232">
    <property type="entry name" value="myxo_disulf_rpt"/>
    <property type="match status" value="2"/>
</dbReference>
<organism evidence="9 10">
    <name type="scientific">Triparma verrucosa</name>
    <dbReference type="NCBI Taxonomy" id="1606542"/>
    <lineage>
        <taxon>Eukaryota</taxon>
        <taxon>Sar</taxon>
        <taxon>Stramenopiles</taxon>
        <taxon>Ochrophyta</taxon>
        <taxon>Bolidophyceae</taxon>
        <taxon>Parmales</taxon>
        <taxon>Triparmaceae</taxon>
        <taxon>Triparma</taxon>
    </lineage>
</organism>
<keyword evidence="6" id="KW-0812">Transmembrane</keyword>
<keyword evidence="6" id="KW-1133">Transmembrane helix</keyword>
<dbReference type="GO" id="GO:0016491">
    <property type="term" value="F:oxidoreductase activity"/>
    <property type="evidence" value="ECO:0007669"/>
    <property type="project" value="InterPro"/>
</dbReference>
<keyword evidence="3" id="KW-0677">Repeat</keyword>
<reference evidence="10" key="1">
    <citation type="journal article" date="2023" name="Commun. Biol.">
        <title>Genome analysis of Parmales, the sister group of diatoms, reveals the evolutionary specialization of diatoms from phago-mixotrophs to photoautotrophs.</title>
        <authorList>
            <person name="Ban H."/>
            <person name="Sato S."/>
            <person name="Yoshikawa S."/>
            <person name="Yamada K."/>
            <person name="Nakamura Y."/>
            <person name="Ichinomiya M."/>
            <person name="Sato N."/>
            <person name="Blanc-Mathieu R."/>
            <person name="Endo H."/>
            <person name="Kuwata A."/>
            <person name="Ogata H."/>
        </authorList>
    </citation>
    <scope>NUCLEOTIDE SEQUENCE [LARGE SCALE GENOMIC DNA]</scope>
    <source>
        <strain evidence="10">NIES 3699</strain>
    </source>
</reference>
<evidence type="ECO:0000256" key="1">
    <source>
        <dbReference type="ARBA" id="ARBA00022723"/>
    </source>
</evidence>
<dbReference type="InterPro" id="IPR002227">
    <property type="entry name" value="Tyrosinase_Cu-bd"/>
</dbReference>
<dbReference type="Proteomes" id="UP001165160">
    <property type="component" value="Unassembled WGS sequence"/>
</dbReference>
<dbReference type="PROSITE" id="PS00498">
    <property type="entry name" value="TYROSINASE_2"/>
    <property type="match status" value="1"/>
</dbReference>
<dbReference type="AlphaFoldDB" id="A0A9W7KUM4"/>
<dbReference type="Pfam" id="PF00264">
    <property type="entry name" value="Tyrosinase"/>
    <property type="match status" value="1"/>
</dbReference>
<keyword evidence="4" id="KW-0186">Copper</keyword>
<dbReference type="SUPFAM" id="SSF48056">
    <property type="entry name" value="Di-copper centre-containing domain"/>
    <property type="match status" value="1"/>
</dbReference>
<evidence type="ECO:0000256" key="6">
    <source>
        <dbReference type="SAM" id="Phobius"/>
    </source>
</evidence>
<keyword evidence="5" id="KW-1015">Disulfide bond</keyword>
<comment type="caution">
    <text evidence="9">The sequence shown here is derived from an EMBL/GenBank/DDBJ whole genome shotgun (WGS) entry which is preliminary data.</text>
</comment>
<evidence type="ECO:0000256" key="2">
    <source>
        <dbReference type="ARBA" id="ARBA00022729"/>
    </source>
</evidence>
<evidence type="ECO:0000313" key="9">
    <source>
        <dbReference type="EMBL" id="GMI12139.1"/>
    </source>
</evidence>
<dbReference type="InterPro" id="IPR011936">
    <property type="entry name" value="Myxo_disulph_rpt"/>
</dbReference>
<accession>A0A9W7KUM4</accession>
<proteinExistence type="predicted"/>
<dbReference type="PANTHER" id="PTHR11474">
    <property type="entry name" value="TYROSINASE FAMILY MEMBER"/>
    <property type="match status" value="1"/>
</dbReference>
<name>A0A9W7KUM4_9STRA</name>
<evidence type="ECO:0000256" key="4">
    <source>
        <dbReference type="ARBA" id="ARBA00023008"/>
    </source>
</evidence>
<keyword evidence="2" id="KW-0732">Signal</keyword>
<feature type="domain" description="Tyrosinase copper-binding" evidence="8">
    <location>
        <begin position="769"/>
        <end position="780"/>
    </location>
</feature>
<dbReference type="PROSITE" id="PS00497">
    <property type="entry name" value="TYROSINASE_1"/>
    <property type="match status" value="1"/>
</dbReference>
<dbReference type="EMBL" id="BRXX01000439">
    <property type="protein sequence ID" value="GMI12139.1"/>
    <property type="molecule type" value="Genomic_DNA"/>
</dbReference>
<evidence type="ECO:0000259" key="7">
    <source>
        <dbReference type="PROSITE" id="PS00497"/>
    </source>
</evidence>